<organism evidence="1 2">
    <name type="scientific">Clostridium weizhouense</name>
    <dbReference type="NCBI Taxonomy" id="2859781"/>
    <lineage>
        <taxon>Bacteria</taxon>
        <taxon>Bacillati</taxon>
        <taxon>Bacillota</taxon>
        <taxon>Clostridia</taxon>
        <taxon>Eubacteriales</taxon>
        <taxon>Clostridiaceae</taxon>
        <taxon>Clostridium</taxon>
    </lineage>
</organism>
<name>A0ABS7ASN9_9CLOT</name>
<evidence type="ECO:0000313" key="1">
    <source>
        <dbReference type="EMBL" id="MBW6411697.1"/>
    </source>
</evidence>
<evidence type="ECO:0000313" key="2">
    <source>
        <dbReference type="Proteomes" id="UP001519921"/>
    </source>
</evidence>
<dbReference type="RefSeq" id="WP_219781160.1">
    <property type="nucleotide sequence ID" value="NZ_JAHXPT010000017.1"/>
</dbReference>
<dbReference type="EMBL" id="JAHXPT010000017">
    <property type="protein sequence ID" value="MBW6411697.1"/>
    <property type="molecule type" value="Genomic_DNA"/>
</dbReference>
<comment type="caution">
    <text evidence="1">The sequence shown here is derived from an EMBL/GenBank/DDBJ whole genome shotgun (WGS) entry which is preliminary data.</text>
</comment>
<keyword evidence="2" id="KW-1185">Reference proteome</keyword>
<proteinExistence type="predicted"/>
<accession>A0ABS7ASN9</accession>
<protein>
    <submittedName>
        <fullName evidence="1">DUF2922 domain-containing protein</fullName>
    </submittedName>
</protein>
<gene>
    <name evidence="1" type="ORF">KYD98_16575</name>
</gene>
<sequence>MEYILVITFLTQTGKKISLTINGVKEDIKDEDVQSLMNLIIEKKAFFVNGGLLEKIYSAQLTQREIRKFNVA</sequence>
<dbReference type="Pfam" id="PF11148">
    <property type="entry name" value="DUF2922"/>
    <property type="match status" value="1"/>
</dbReference>
<dbReference type="InterPro" id="IPR021321">
    <property type="entry name" value="DUF2922"/>
</dbReference>
<dbReference type="Proteomes" id="UP001519921">
    <property type="component" value="Unassembled WGS sequence"/>
</dbReference>
<reference evidence="1 2" key="1">
    <citation type="submission" date="2021-07" db="EMBL/GenBank/DDBJ databases">
        <title>Clostridium weizhouense sp. nov., an anaerobic bacterium isolated from activated sludge of Petroleum wastewater.</title>
        <authorList>
            <person name="Li Q."/>
        </authorList>
    </citation>
    <scope>NUCLEOTIDE SEQUENCE [LARGE SCALE GENOMIC DNA]</scope>
    <source>
        <strain evidence="1 2">YB-6</strain>
    </source>
</reference>